<accession>A0A7W9PA41</accession>
<evidence type="ECO:0000256" key="2">
    <source>
        <dbReference type="ARBA" id="ARBA00022692"/>
    </source>
</evidence>
<organism evidence="6 7">
    <name type="scientific">Nocardia transvalensis</name>
    <dbReference type="NCBI Taxonomy" id="37333"/>
    <lineage>
        <taxon>Bacteria</taxon>
        <taxon>Bacillati</taxon>
        <taxon>Actinomycetota</taxon>
        <taxon>Actinomycetes</taxon>
        <taxon>Mycobacteriales</taxon>
        <taxon>Nocardiaceae</taxon>
        <taxon>Nocardia</taxon>
    </lineage>
</organism>
<evidence type="ECO:0000256" key="1">
    <source>
        <dbReference type="ARBA" id="ARBA00004141"/>
    </source>
</evidence>
<evidence type="ECO:0000313" key="6">
    <source>
        <dbReference type="EMBL" id="MBB5912160.1"/>
    </source>
</evidence>
<dbReference type="EC" id="2.5.1.74" evidence="6"/>
<keyword evidence="7" id="KW-1185">Reference proteome</keyword>
<reference evidence="6 7" key="1">
    <citation type="submission" date="2020-08" db="EMBL/GenBank/DDBJ databases">
        <title>Sequencing the genomes of 1000 actinobacteria strains.</title>
        <authorList>
            <person name="Klenk H.-P."/>
        </authorList>
    </citation>
    <scope>NUCLEOTIDE SEQUENCE [LARGE SCALE GENOMIC DNA]</scope>
    <source>
        <strain evidence="6 7">DSM 43582</strain>
    </source>
</reference>
<feature type="transmembrane region" description="Helical" evidence="5">
    <location>
        <begin position="53"/>
        <end position="73"/>
    </location>
</feature>
<feature type="transmembrane region" description="Helical" evidence="5">
    <location>
        <begin position="236"/>
        <end position="259"/>
    </location>
</feature>
<feature type="transmembrane region" description="Helical" evidence="5">
    <location>
        <begin position="265"/>
        <end position="281"/>
    </location>
</feature>
<sequence>MTTDAIPSTRISFGEKAGAYFRLGKLRVYHHFYAWLLAVLLLAHESVSRPGTAVALGLVLIGMYAMKIATCAADDVVGFRDGSDAQNYAAGGHLPKSNKPLLSGMLSEKEAIGFGIVTGLIAFGSGLALLIPLGGDVPILFLAGWFLVVAIAVQYSWLFQFSYRPGGLEFVIFLVNTAEVLGPVWLIARHWSTDSLLIGLLIGVCMLLVVTYANFGDRVGDLAAGRRTLAAVVPSTIYRALIGVLSVLSLALLVAPFVVGSLNPWLLVCVVPAIVLRALQIRAGLIKDETQRAVVLGFRSIDAVGLGLALALVLS</sequence>
<dbReference type="GO" id="GO:0046428">
    <property type="term" value="F:1,4-dihydroxy-2-naphthoate polyprenyltransferase activity"/>
    <property type="evidence" value="ECO:0007669"/>
    <property type="project" value="UniProtKB-EC"/>
</dbReference>
<dbReference type="Gene3D" id="1.10.357.140">
    <property type="entry name" value="UbiA prenyltransferase"/>
    <property type="match status" value="1"/>
</dbReference>
<dbReference type="InterPro" id="IPR044878">
    <property type="entry name" value="UbiA_sf"/>
</dbReference>
<feature type="transmembrane region" description="Helical" evidence="5">
    <location>
        <begin position="170"/>
        <end position="191"/>
    </location>
</feature>
<proteinExistence type="predicted"/>
<feature type="transmembrane region" description="Helical" evidence="5">
    <location>
        <begin position="139"/>
        <end position="158"/>
    </location>
</feature>
<gene>
    <name evidence="6" type="ORF">BJY24_001027</name>
</gene>
<evidence type="ECO:0000313" key="7">
    <source>
        <dbReference type="Proteomes" id="UP000540412"/>
    </source>
</evidence>
<feature type="transmembrane region" description="Helical" evidence="5">
    <location>
        <begin position="111"/>
        <end position="133"/>
    </location>
</feature>
<name>A0A7W9PA41_9NOCA</name>
<dbReference type="Proteomes" id="UP000540412">
    <property type="component" value="Unassembled WGS sequence"/>
</dbReference>
<comment type="caution">
    <text evidence="6">The sequence shown here is derived from an EMBL/GenBank/DDBJ whole genome shotgun (WGS) entry which is preliminary data.</text>
</comment>
<dbReference type="EMBL" id="JACHIT010000001">
    <property type="protein sequence ID" value="MBB5912160.1"/>
    <property type="molecule type" value="Genomic_DNA"/>
</dbReference>
<keyword evidence="2 5" id="KW-0812">Transmembrane</keyword>
<dbReference type="Pfam" id="PF01040">
    <property type="entry name" value="UbiA"/>
    <property type="match status" value="1"/>
</dbReference>
<dbReference type="EC" id="2.5.1.-" evidence="6"/>
<protein>
    <submittedName>
        <fullName evidence="6">1,4-dihydroxy-2-naphthoate octaprenyltransferase</fullName>
        <ecNumber evidence="6">2.5.1.-</ecNumber>
        <ecNumber evidence="6">2.5.1.74</ecNumber>
    </submittedName>
</protein>
<dbReference type="AlphaFoldDB" id="A0A7W9PA41"/>
<feature type="transmembrane region" description="Helical" evidence="5">
    <location>
        <begin position="293"/>
        <end position="314"/>
    </location>
</feature>
<dbReference type="InterPro" id="IPR000537">
    <property type="entry name" value="UbiA_prenyltransferase"/>
</dbReference>
<keyword evidence="4 5" id="KW-0472">Membrane</keyword>
<keyword evidence="6" id="KW-0808">Transferase</keyword>
<evidence type="ECO:0000256" key="3">
    <source>
        <dbReference type="ARBA" id="ARBA00022989"/>
    </source>
</evidence>
<evidence type="ECO:0000256" key="4">
    <source>
        <dbReference type="ARBA" id="ARBA00023136"/>
    </source>
</evidence>
<comment type="subcellular location">
    <subcellularLocation>
        <location evidence="1">Membrane</location>
        <topology evidence="1">Multi-pass membrane protein</topology>
    </subcellularLocation>
</comment>
<dbReference type="RefSeq" id="WP_040751942.1">
    <property type="nucleotide sequence ID" value="NZ_JACHIT010000001.1"/>
</dbReference>
<dbReference type="GO" id="GO:0016020">
    <property type="term" value="C:membrane"/>
    <property type="evidence" value="ECO:0007669"/>
    <property type="project" value="UniProtKB-SubCell"/>
</dbReference>
<feature type="transmembrane region" description="Helical" evidence="5">
    <location>
        <begin position="197"/>
        <end position="215"/>
    </location>
</feature>
<keyword evidence="3 5" id="KW-1133">Transmembrane helix</keyword>
<evidence type="ECO:0000256" key="5">
    <source>
        <dbReference type="SAM" id="Phobius"/>
    </source>
</evidence>
<feature type="transmembrane region" description="Helical" evidence="5">
    <location>
        <begin position="28"/>
        <end position="47"/>
    </location>
</feature>